<sequence length="142" mass="15461">MSWWLLVTLGIALVIAEVFIGAFIVLWFGFGAVIAGLLTLLIPDLNAGIQLLLAALIGAVLLYFFRDRCIAGENASQEALHTFSRTTGELHVTETGVLTVFANGTFWQIGNPDDIAPQHRTPGTTLEIREFRNNKAYVSISG</sequence>
<feature type="transmembrane region" description="Helical" evidence="1">
    <location>
        <begin position="12"/>
        <end position="41"/>
    </location>
</feature>
<organism evidence="2 3">
    <name type="scientific">Marinobacter santoriniensis NKSG1</name>
    <dbReference type="NCBI Taxonomy" id="1288826"/>
    <lineage>
        <taxon>Bacteria</taxon>
        <taxon>Pseudomonadati</taxon>
        <taxon>Pseudomonadota</taxon>
        <taxon>Gammaproteobacteria</taxon>
        <taxon>Pseudomonadales</taxon>
        <taxon>Marinobacteraceae</taxon>
        <taxon>Marinobacter</taxon>
    </lineage>
</organism>
<keyword evidence="1" id="KW-1133">Transmembrane helix</keyword>
<feature type="transmembrane region" description="Helical" evidence="1">
    <location>
        <begin position="47"/>
        <end position="65"/>
    </location>
</feature>
<dbReference type="AlphaFoldDB" id="M7CT98"/>
<evidence type="ECO:0000256" key="1">
    <source>
        <dbReference type="SAM" id="Phobius"/>
    </source>
</evidence>
<keyword evidence="1" id="KW-0472">Membrane</keyword>
<protein>
    <recommendedName>
        <fullName evidence="4">NfeD-like C-terminal domain-containing protein</fullName>
    </recommendedName>
</protein>
<dbReference type="OrthoDB" id="9810336at2"/>
<dbReference type="STRING" id="1288826.MSNKSG1_05853"/>
<comment type="caution">
    <text evidence="2">The sequence shown here is derived from an EMBL/GenBank/DDBJ whole genome shotgun (WGS) entry which is preliminary data.</text>
</comment>
<gene>
    <name evidence="2" type="ORF">MSNKSG1_05853</name>
</gene>
<reference evidence="2 3" key="1">
    <citation type="journal article" date="2013" name="Genome Announc.">
        <title>Genome Sequence of Hydrothermal Arsenic-Respiring Bacterium Marinobacter santoriniensis NKSG1T.</title>
        <authorList>
            <person name="Handley K.M."/>
            <person name="Upton M."/>
            <person name="Beatson S.A."/>
            <person name="Hery M."/>
            <person name="Lloyd J.R."/>
        </authorList>
    </citation>
    <scope>NUCLEOTIDE SEQUENCE [LARGE SCALE GENOMIC DNA]</scope>
    <source>
        <strain evidence="2 3">NKSG1</strain>
    </source>
</reference>
<keyword evidence="1" id="KW-0812">Transmembrane</keyword>
<dbReference type="eggNOG" id="COG1585">
    <property type="taxonomic scope" value="Bacteria"/>
</dbReference>
<dbReference type="RefSeq" id="WP_008938318.1">
    <property type="nucleotide sequence ID" value="NZ_APAT01000015.1"/>
</dbReference>
<accession>M7CT98</accession>
<evidence type="ECO:0008006" key="4">
    <source>
        <dbReference type="Google" id="ProtNLM"/>
    </source>
</evidence>
<dbReference type="EMBL" id="APAT01000015">
    <property type="protein sequence ID" value="EMP55370.1"/>
    <property type="molecule type" value="Genomic_DNA"/>
</dbReference>
<name>M7CT98_9GAMM</name>
<evidence type="ECO:0000313" key="2">
    <source>
        <dbReference type="EMBL" id="EMP55370.1"/>
    </source>
</evidence>
<dbReference type="PATRIC" id="fig|1288826.3.peg.1132"/>
<keyword evidence="3" id="KW-1185">Reference proteome</keyword>
<proteinExistence type="predicted"/>
<dbReference type="Proteomes" id="UP000011960">
    <property type="component" value="Unassembled WGS sequence"/>
</dbReference>
<evidence type="ECO:0000313" key="3">
    <source>
        <dbReference type="Proteomes" id="UP000011960"/>
    </source>
</evidence>